<dbReference type="RefSeq" id="WP_085510229.1">
    <property type="nucleotide sequence ID" value="NZ_FXAP01000001.1"/>
</dbReference>
<comment type="caution">
    <text evidence="2">The sequence shown here is derived from an EMBL/GenBank/DDBJ whole genome shotgun (WGS) entry which is preliminary data.</text>
</comment>
<accession>A0A3N2C088</accession>
<feature type="transmembrane region" description="Helical" evidence="1">
    <location>
        <begin position="49"/>
        <end position="68"/>
    </location>
</feature>
<keyword evidence="1" id="KW-0812">Transmembrane</keyword>
<feature type="transmembrane region" description="Helical" evidence="1">
    <location>
        <begin position="12"/>
        <end position="37"/>
    </location>
</feature>
<proteinExistence type="predicted"/>
<keyword evidence="1" id="KW-1133">Transmembrane helix</keyword>
<keyword evidence="3" id="KW-1185">Reference proteome</keyword>
<dbReference type="InterPro" id="IPR046124">
    <property type="entry name" value="DUF6121"/>
</dbReference>
<protein>
    <submittedName>
        <fullName evidence="2">Uncharacterized protein</fullName>
    </submittedName>
</protein>
<evidence type="ECO:0000313" key="2">
    <source>
        <dbReference type="EMBL" id="ROR80902.1"/>
    </source>
</evidence>
<sequence length="162" mass="16701">MTGDADGARGPWWIAPFAAVTYVALVVCAFGFISLLADLDVVTDPDAGPLTGPLMVVVATIVVLWAIIRETRRTPLRVSVGSAVLAGLLAWLAYGVSGGVFDAIASRDGADAAAFAVTTLTGPFSVTVGVLALVIVLAAAAVATSSTGRRPTPRWPWEHDAR</sequence>
<evidence type="ECO:0000256" key="1">
    <source>
        <dbReference type="SAM" id="Phobius"/>
    </source>
</evidence>
<reference evidence="2 3" key="1">
    <citation type="submission" date="2018-11" db="EMBL/GenBank/DDBJ databases">
        <title>Sequencing the genomes of 1000 actinobacteria strains.</title>
        <authorList>
            <person name="Klenk H.-P."/>
        </authorList>
    </citation>
    <scope>NUCLEOTIDE SEQUENCE [LARGE SCALE GENOMIC DNA]</scope>
    <source>
        <strain evidence="2 3">DSM 14012</strain>
    </source>
</reference>
<dbReference type="EMBL" id="RKHL01000001">
    <property type="protein sequence ID" value="ROR80902.1"/>
    <property type="molecule type" value="Genomic_DNA"/>
</dbReference>
<gene>
    <name evidence="2" type="ORF">EDD42_0949</name>
</gene>
<keyword evidence="1" id="KW-0472">Membrane</keyword>
<evidence type="ECO:0000313" key="3">
    <source>
        <dbReference type="Proteomes" id="UP000266915"/>
    </source>
</evidence>
<dbReference type="AlphaFoldDB" id="A0A3N2C088"/>
<feature type="transmembrane region" description="Helical" evidence="1">
    <location>
        <begin position="80"/>
        <end position="104"/>
    </location>
</feature>
<dbReference type="Proteomes" id="UP000266915">
    <property type="component" value="Unassembled WGS sequence"/>
</dbReference>
<feature type="transmembrane region" description="Helical" evidence="1">
    <location>
        <begin position="124"/>
        <end position="144"/>
    </location>
</feature>
<organism evidence="2 3">
    <name type="scientific">Plantibacter flavus</name>
    <dbReference type="NCBI Taxonomy" id="150123"/>
    <lineage>
        <taxon>Bacteria</taxon>
        <taxon>Bacillati</taxon>
        <taxon>Actinomycetota</taxon>
        <taxon>Actinomycetes</taxon>
        <taxon>Micrococcales</taxon>
        <taxon>Microbacteriaceae</taxon>
        <taxon>Plantibacter</taxon>
    </lineage>
</organism>
<name>A0A3N2C088_9MICO</name>
<dbReference type="Pfam" id="PF19616">
    <property type="entry name" value="DUF6121"/>
    <property type="match status" value="1"/>
</dbReference>